<feature type="transmembrane region" description="Helical" evidence="1">
    <location>
        <begin position="188"/>
        <end position="207"/>
    </location>
</feature>
<protein>
    <submittedName>
        <fullName evidence="2">DUF1275 domain-containing protein</fullName>
    </submittedName>
</protein>
<feature type="transmembrane region" description="Helical" evidence="1">
    <location>
        <begin position="136"/>
        <end position="158"/>
    </location>
</feature>
<feature type="transmembrane region" description="Helical" evidence="1">
    <location>
        <begin position="12"/>
        <end position="35"/>
    </location>
</feature>
<dbReference type="Proteomes" id="UP000248975">
    <property type="component" value="Unassembled WGS sequence"/>
</dbReference>
<feature type="transmembrane region" description="Helical" evidence="1">
    <location>
        <begin position="55"/>
        <end position="78"/>
    </location>
</feature>
<feature type="transmembrane region" description="Helical" evidence="1">
    <location>
        <begin position="85"/>
        <end position="106"/>
    </location>
</feature>
<evidence type="ECO:0000313" key="2">
    <source>
        <dbReference type="EMBL" id="PZQ96929.1"/>
    </source>
</evidence>
<feature type="transmembrane region" description="Helical" evidence="1">
    <location>
        <begin position="112"/>
        <end position="129"/>
    </location>
</feature>
<dbReference type="Pfam" id="PF06912">
    <property type="entry name" value="DUF1275"/>
    <property type="match status" value="1"/>
</dbReference>
<accession>A0A2W5S593</accession>
<dbReference type="AlphaFoldDB" id="A0A2W5S593"/>
<sequence>MVSHDRTSQLVAIGLATVAGFTDAIGFLSLGGAFVSFMSGNSTSFAVAVGGDTGIQAAALLMLIILLFVLGVMAGTLIRHFEARFASAVILLFMAIVLTISLALYAYWPTSFAIALTAVAMGAANNVFVRKGEVSIGVTYMTGTLVKFAQLLAGRLLGYPVAHWLPYLGLWLGLVGGAILGTLCYRHFGFPSIVVSIVACLLFATAFRHGNGQTDLATTVK</sequence>
<evidence type="ECO:0000256" key="1">
    <source>
        <dbReference type="SAM" id="Phobius"/>
    </source>
</evidence>
<keyword evidence="1" id="KW-0812">Transmembrane</keyword>
<reference evidence="2 3" key="1">
    <citation type="submission" date="2017-08" db="EMBL/GenBank/DDBJ databases">
        <title>Infants hospitalized years apart are colonized by the same room-sourced microbial strains.</title>
        <authorList>
            <person name="Brooks B."/>
            <person name="Olm M.R."/>
            <person name="Firek B.A."/>
            <person name="Baker R."/>
            <person name="Thomas B.C."/>
            <person name="Morowitz M.J."/>
            <person name="Banfield J.F."/>
        </authorList>
    </citation>
    <scope>NUCLEOTIDE SEQUENCE [LARGE SCALE GENOMIC DNA]</scope>
    <source>
        <strain evidence="2">S2_003_000_R2_11</strain>
    </source>
</reference>
<dbReference type="EMBL" id="QFQS01000003">
    <property type="protein sequence ID" value="PZQ96929.1"/>
    <property type="molecule type" value="Genomic_DNA"/>
</dbReference>
<proteinExistence type="predicted"/>
<keyword evidence="1" id="KW-1133">Transmembrane helix</keyword>
<keyword evidence="1" id="KW-0472">Membrane</keyword>
<gene>
    <name evidence="2" type="ORF">DI533_15340</name>
</gene>
<feature type="transmembrane region" description="Helical" evidence="1">
    <location>
        <begin position="164"/>
        <end position="181"/>
    </location>
</feature>
<dbReference type="PANTHER" id="PTHR37314:SF4">
    <property type="entry name" value="UPF0700 TRANSMEMBRANE PROTEIN YOAK"/>
    <property type="match status" value="1"/>
</dbReference>
<name>A0A2W5S593_CERSP</name>
<evidence type="ECO:0000313" key="3">
    <source>
        <dbReference type="Proteomes" id="UP000248975"/>
    </source>
</evidence>
<dbReference type="PANTHER" id="PTHR37314">
    <property type="entry name" value="SLR0142 PROTEIN"/>
    <property type="match status" value="1"/>
</dbReference>
<organism evidence="2 3">
    <name type="scientific">Cereibacter sphaeroides</name>
    <name type="common">Rhodobacter sphaeroides</name>
    <dbReference type="NCBI Taxonomy" id="1063"/>
    <lineage>
        <taxon>Bacteria</taxon>
        <taxon>Pseudomonadati</taxon>
        <taxon>Pseudomonadota</taxon>
        <taxon>Alphaproteobacteria</taxon>
        <taxon>Rhodobacterales</taxon>
        <taxon>Paracoccaceae</taxon>
        <taxon>Cereibacter</taxon>
    </lineage>
</organism>
<dbReference type="InterPro" id="IPR010699">
    <property type="entry name" value="DUF1275"/>
</dbReference>
<comment type="caution">
    <text evidence="2">The sequence shown here is derived from an EMBL/GenBank/DDBJ whole genome shotgun (WGS) entry which is preliminary data.</text>
</comment>